<dbReference type="EMBL" id="SJPJ01000001">
    <property type="protein sequence ID" value="TWT80528.1"/>
    <property type="molecule type" value="Genomic_DNA"/>
</dbReference>
<organism evidence="1 2">
    <name type="scientific">Novipirellula herctigrandis</name>
    <dbReference type="NCBI Taxonomy" id="2527986"/>
    <lineage>
        <taxon>Bacteria</taxon>
        <taxon>Pseudomonadati</taxon>
        <taxon>Planctomycetota</taxon>
        <taxon>Planctomycetia</taxon>
        <taxon>Pirellulales</taxon>
        <taxon>Pirellulaceae</taxon>
        <taxon>Novipirellula</taxon>
    </lineage>
</organism>
<proteinExistence type="predicted"/>
<dbReference type="PROSITE" id="PS51257">
    <property type="entry name" value="PROKAR_LIPOPROTEIN"/>
    <property type="match status" value="1"/>
</dbReference>
<dbReference type="AlphaFoldDB" id="A0A5C5YZI7"/>
<comment type="caution">
    <text evidence="1">The sequence shown here is derived from an EMBL/GenBank/DDBJ whole genome shotgun (WGS) entry which is preliminary data.</text>
</comment>
<reference evidence="1 2" key="1">
    <citation type="submission" date="2019-02" db="EMBL/GenBank/DDBJ databases">
        <title>Deep-cultivation of Planctomycetes and their phenomic and genomic characterization uncovers novel biology.</title>
        <authorList>
            <person name="Wiegand S."/>
            <person name="Jogler M."/>
            <person name="Boedeker C."/>
            <person name="Pinto D."/>
            <person name="Vollmers J."/>
            <person name="Rivas-Marin E."/>
            <person name="Kohn T."/>
            <person name="Peeters S.H."/>
            <person name="Heuer A."/>
            <person name="Rast P."/>
            <person name="Oberbeckmann S."/>
            <person name="Bunk B."/>
            <person name="Jeske O."/>
            <person name="Meyerdierks A."/>
            <person name="Storesund J.E."/>
            <person name="Kallscheuer N."/>
            <person name="Luecker S."/>
            <person name="Lage O.M."/>
            <person name="Pohl T."/>
            <person name="Merkel B.J."/>
            <person name="Hornburger P."/>
            <person name="Mueller R.-W."/>
            <person name="Bruemmer F."/>
            <person name="Labrenz M."/>
            <person name="Spormann A.M."/>
            <person name="Op Den Camp H."/>
            <person name="Overmann J."/>
            <person name="Amann R."/>
            <person name="Jetten M.S.M."/>
            <person name="Mascher T."/>
            <person name="Medema M.H."/>
            <person name="Devos D.P."/>
            <person name="Kaster A.-K."/>
            <person name="Ovreas L."/>
            <person name="Rohde M."/>
            <person name="Galperin M.Y."/>
            <person name="Jogler C."/>
        </authorList>
    </citation>
    <scope>NUCLEOTIDE SEQUENCE [LARGE SCALE GENOMIC DNA]</scope>
    <source>
        <strain evidence="1 2">CA13</strain>
    </source>
</reference>
<sequence>MFAIAPRPILVSRVPAMNFVSTICVLLATVSLGCHSRWAGSSSSSIEHAKQRGVFVTKYSIPADCDLGRYQPIEAWVEDKNIFVVRLHGPHHMLGEPVVLQSSTEVLLFSTWSTRNGPPYMLWVVLGPLPSVLQLNCGSDSVELRRIPNPEEAPPV</sequence>
<evidence type="ECO:0000313" key="1">
    <source>
        <dbReference type="EMBL" id="TWT80528.1"/>
    </source>
</evidence>
<evidence type="ECO:0000313" key="2">
    <source>
        <dbReference type="Proteomes" id="UP000315010"/>
    </source>
</evidence>
<keyword evidence="2" id="KW-1185">Reference proteome</keyword>
<dbReference type="Proteomes" id="UP000315010">
    <property type="component" value="Unassembled WGS sequence"/>
</dbReference>
<accession>A0A5C5YZI7</accession>
<name>A0A5C5YZI7_9BACT</name>
<gene>
    <name evidence="1" type="ORF">CA13_19730</name>
</gene>
<protein>
    <submittedName>
        <fullName evidence="1">Uncharacterized protein</fullName>
    </submittedName>
</protein>